<dbReference type="EMBL" id="SWKV01000009">
    <property type="protein sequence ID" value="KAF3044389.1"/>
    <property type="molecule type" value="Genomic_DNA"/>
</dbReference>
<name>A0A9P4WWY0_9PLEO</name>
<comment type="caution">
    <text evidence="2">The sequence shown here is derived from an EMBL/GenBank/DDBJ whole genome shotgun (WGS) entry which is preliminary data.</text>
</comment>
<evidence type="ECO:0000256" key="1">
    <source>
        <dbReference type="SAM" id="MobiDB-lite"/>
    </source>
</evidence>
<dbReference type="AlphaFoldDB" id="A0A9P4WWY0"/>
<evidence type="ECO:0000313" key="2">
    <source>
        <dbReference type="EMBL" id="KAF3044389.1"/>
    </source>
</evidence>
<dbReference type="Proteomes" id="UP000758155">
    <property type="component" value="Unassembled WGS sequence"/>
</dbReference>
<feature type="compositionally biased region" description="Basic and acidic residues" evidence="1">
    <location>
        <begin position="106"/>
        <end position="119"/>
    </location>
</feature>
<evidence type="ECO:0000313" key="3">
    <source>
        <dbReference type="Proteomes" id="UP000758155"/>
    </source>
</evidence>
<keyword evidence="3" id="KW-1185">Reference proteome</keyword>
<reference evidence="2" key="1">
    <citation type="submission" date="2019-04" db="EMBL/GenBank/DDBJ databases">
        <title>Sequencing of skin fungus with MAO and IRED activity.</title>
        <authorList>
            <person name="Marsaioli A.J."/>
            <person name="Bonatto J.M.C."/>
            <person name="Reis Junior O."/>
        </authorList>
    </citation>
    <scope>NUCLEOTIDE SEQUENCE</scope>
    <source>
        <strain evidence="2">28M1</strain>
    </source>
</reference>
<sequence length="142" mass="15987">MEGAYTGLHDRTERLEGDVHLAHGYKGRNEERQTWYIDHDDEAEERVEGAPAVNALLNAAIVPPAGYHGDVRALVKEQALPEDQLRLHRLSQSALEAYHLAYDKEHADNAEMAEDRDNGDSSFNEDEYASRLYEHLSESGAL</sequence>
<dbReference type="OrthoDB" id="3800340at2759"/>
<accession>A0A9P4WWY0</accession>
<organism evidence="2 3">
    <name type="scientific">Didymella heteroderae</name>
    <dbReference type="NCBI Taxonomy" id="1769908"/>
    <lineage>
        <taxon>Eukaryota</taxon>
        <taxon>Fungi</taxon>
        <taxon>Dikarya</taxon>
        <taxon>Ascomycota</taxon>
        <taxon>Pezizomycotina</taxon>
        <taxon>Dothideomycetes</taxon>
        <taxon>Pleosporomycetidae</taxon>
        <taxon>Pleosporales</taxon>
        <taxon>Pleosporineae</taxon>
        <taxon>Didymellaceae</taxon>
        <taxon>Didymella</taxon>
    </lineage>
</organism>
<feature type="region of interest" description="Disordered" evidence="1">
    <location>
        <begin position="106"/>
        <end position="129"/>
    </location>
</feature>
<gene>
    <name evidence="2" type="ORF">E8E12_010080</name>
</gene>
<proteinExistence type="predicted"/>
<protein>
    <submittedName>
        <fullName evidence="2">Uncharacterized protein</fullName>
    </submittedName>
</protein>